<evidence type="ECO:0000313" key="2">
    <source>
        <dbReference type="Proteomes" id="UP000233654"/>
    </source>
</evidence>
<sequence>MLIAPFIVLKLAWQVRFCALFRAVFRAVTKTGIAIAQAIMSGINNDAQTIRMMPHTGNFFLGGIPAGGTFDWPMGLPHRGQKLPPPRFSPQLEQSAIIPPNLFRR</sequence>
<accession>A0A2N3G6W0</accession>
<name>A0A2N3G6W0_9ACTN</name>
<dbReference type="EMBL" id="PHEX01000019">
    <property type="protein sequence ID" value="PKQ28358.1"/>
    <property type="molecule type" value="Genomic_DNA"/>
</dbReference>
<protein>
    <submittedName>
        <fullName evidence="1">Uncharacterized protein</fullName>
    </submittedName>
</protein>
<dbReference type="AlphaFoldDB" id="A0A2N3G6W0"/>
<evidence type="ECO:0000313" key="1">
    <source>
        <dbReference type="EMBL" id="PKQ28358.1"/>
    </source>
</evidence>
<gene>
    <name evidence="1" type="ORF">CVT63_03100</name>
</gene>
<reference evidence="1 2" key="1">
    <citation type="journal article" date="2017" name="ISME J.">
        <title>Potential for microbial H2 and metal transformations associated with novel bacteria and archaea in deep terrestrial subsurface sediments.</title>
        <authorList>
            <person name="Hernsdorf A.W."/>
            <person name="Amano Y."/>
            <person name="Miyakawa K."/>
            <person name="Ise K."/>
            <person name="Suzuki Y."/>
            <person name="Anantharaman K."/>
            <person name="Probst A."/>
            <person name="Burstein D."/>
            <person name="Thomas B.C."/>
            <person name="Banfield J.F."/>
        </authorList>
    </citation>
    <scope>NUCLEOTIDE SEQUENCE [LARGE SCALE GENOMIC DNA]</scope>
    <source>
        <strain evidence="1">HGW-Actinobacteria-3</strain>
    </source>
</reference>
<organism evidence="1 2">
    <name type="scientific">Candidatus Anoxymicrobium japonicum</name>
    <dbReference type="NCBI Taxonomy" id="2013648"/>
    <lineage>
        <taxon>Bacteria</taxon>
        <taxon>Bacillati</taxon>
        <taxon>Actinomycetota</taxon>
        <taxon>Candidatus Geothermincolia</taxon>
        <taxon>Candidatus Geothermincolales</taxon>
        <taxon>Candidatus Anoxymicrobiaceae</taxon>
        <taxon>Candidatus Anoxymicrobium</taxon>
    </lineage>
</organism>
<dbReference type="Proteomes" id="UP000233654">
    <property type="component" value="Unassembled WGS sequence"/>
</dbReference>
<proteinExistence type="predicted"/>
<comment type="caution">
    <text evidence="1">The sequence shown here is derived from an EMBL/GenBank/DDBJ whole genome shotgun (WGS) entry which is preliminary data.</text>
</comment>